<proteinExistence type="predicted"/>
<dbReference type="EMBL" id="MVAG01000193">
    <property type="protein sequence ID" value="OVE53996.1"/>
    <property type="molecule type" value="Genomic_DNA"/>
</dbReference>
<organism evidence="1 2">
    <name type="scientific">Chryseobacterium mucoviscidosis</name>
    <dbReference type="NCBI Taxonomy" id="1945581"/>
    <lineage>
        <taxon>Bacteria</taxon>
        <taxon>Pseudomonadati</taxon>
        <taxon>Bacteroidota</taxon>
        <taxon>Flavobacteriia</taxon>
        <taxon>Flavobacteriales</taxon>
        <taxon>Weeksellaceae</taxon>
        <taxon>Chryseobacterium group</taxon>
        <taxon>Chryseobacterium</taxon>
    </lineage>
</organism>
<protein>
    <submittedName>
        <fullName evidence="1">Uncharacterized protein</fullName>
    </submittedName>
</protein>
<comment type="caution">
    <text evidence="1">The sequence shown here is derived from an EMBL/GenBank/DDBJ whole genome shotgun (WGS) entry which is preliminary data.</text>
</comment>
<reference evidence="2" key="1">
    <citation type="submission" date="2017-02" db="EMBL/GenBank/DDBJ databases">
        <authorList>
            <person name="Tetz G."/>
            <person name="Tetz V."/>
        </authorList>
    </citation>
    <scope>NUCLEOTIDE SEQUENCE [LARGE SCALE GENOMIC DNA]</scope>
    <source>
        <strain evidence="2">VT16-26</strain>
    </source>
</reference>
<dbReference type="RefSeq" id="WP_087712402.1">
    <property type="nucleotide sequence ID" value="NZ_MVAG01000193.1"/>
</dbReference>
<gene>
    <name evidence="1" type="ORF">B0E34_20435</name>
</gene>
<evidence type="ECO:0000313" key="1">
    <source>
        <dbReference type="EMBL" id="OVE53996.1"/>
    </source>
</evidence>
<sequence>MKSDIPKQKEGAFSDTVSSIKFENETQAIEHFTVVRKRFLDVNSWELFAGEEKASFSLTDANGNFLLDHPAVGNFIKIKIPGLHNPTGDGFDWVKIEEVKEEKNLNFESVYLRVRPSSDPTKPEEKVAHFFDEKATSNFLIRRVGEEIFAEVHGRNEEPNTENLNLLEKARNLLVAIGGMIAGSKFQWKSLTEGLIKM</sequence>
<accession>A0A202BR38</accession>
<keyword evidence="2" id="KW-1185">Reference proteome</keyword>
<name>A0A202BR38_9FLAO</name>
<evidence type="ECO:0000313" key="2">
    <source>
        <dbReference type="Proteomes" id="UP000196355"/>
    </source>
</evidence>
<dbReference type="AlphaFoldDB" id="A0A202BR38"/>
<dbReference type="Proteomes" id="UP000196355">
    <property type="component" value="Unassembled WGS sequence"/>
</dbReference>